<sequence length="222" mass="24944">FSTYPASEQSKTPAAKRRKVGGQRPLMSSGEVTTHKFCTYCGINLASELGAKVNVKRHLALKHSAHLCIEMGAVVNDEADGVCSKAFLKHIDKVDHIYNSLKSHGYKVVPACNFFELNNTDMLPKEASSEEKEAFFHEFFTEARSAFFKYQVIYLKGITIPEKYEDLMKMDANSNYDSVNWKDGRPSGSNFSLNKLTRTAEEDSEHALDIKSQFTSLVLGWV</sequence>
<dbReference type="EMBL" id="JAHWGI010001437">
    <property type="protein sequence ID" value="KAK3932567.1"/>
    <property type="molecule type" value="Genomic_DNA"/>
</dbReference>
<dbReference type="AlphaFoldDB" id="A0AAE1I341"/>
<comment type="caution">
    <text evidence="2">The sequence shown here is derived from an EMBL/GenBank/DDBJ whole genome shotgun (WGS) entry which is preliminary data.</text>
</comment>
<feature type="non-terminal residue" evidence="2">
    <location>
        <position position="1"/>
    </location>
</feature>
<reference evidence="2" key="1">
    <citation type="submission" date="2021-07" db="EMBL/GenBank/DDBJ databases">
        <authorList>
            <person name="Catto M.A."/>
            <person name="Jacobson A."/>
            <person name="Kennedy G."/>
            <person name="Labadie P."/>
            <person name="Hunt B.G."/>
            <person name="Srinivasan R."/>
        </authorList>
    </citation>
    <scope>NUCLEOTIDE SEQUENCE</scope>
    <source>
        <strain evidence="2">PL_HMW_Pooled</strain>
        <tissue evidence="2">Head</tissue>
    </source>
</reference>
<accession>A0AAE1I341</accession>
<evidence type="ECO:0000313" key="3">
    <source>
        <dbReference type="Proteomes" id="UP001219518"/>
    </source>
</evidence>
<name>A0AAE1I341_9NEOP</name>
<protein>
    <submittedName>
        <fullName evidence="2">SsrA-binding protein</fullName>
    </submittedName>
</protein>
<proteinExistence type="predicted"/>
<feature type="region of interest" description="Disordered" evidence="1">
    <location>
        <begin position="1"/>
        <end position="27"/>
    </location>
</feature>
<dbReference type="Proteomes" id="UP001219518">
    <property type="component" value="Unassembled WGS sequence"/>
</dbReference>
<feature type="compositionally biased region" description="Polar residues" evidence="1">
    <location>
        <begin position="1"/>
        <end position="12"/>
    </location>
</feature>
<evidence type="ECO:0000313" key="2">
    <source>
        <dbReference type="EMBL" id="KAK3932567.1"/>
    </source>
</evidence>
<evidence type="ECO:0000256" key="1">
    <source>
        <dbReference type="SAM" id="MobiDB-lite"/>
    </source>
</evidence>
<reference evidence="2" key="2">
    <citation type="journal article" date="2023" name="BMC Genomics">
        <title>Pest status, molecular evolution, and epigenetic factors derived from the genome assembly of Frankliniella fusca, a thysanopteran phytovirus vector.</title>
        <authorList>
            <person name="Catto M.A."/>
            <person name="Labadie P.E."/>
            <person name="Jacobson A.L."/>
            <person name="Kennedy G.G."/>
            <person name="Srinivasan R."/>
            <person name="Hunt B.G."/>
        </authorList>
    </citation>
    <scope>NUCLEOTIDE SEQUENCE</scope>
    <source>
        <strain evidence="2">PL_HMW_Pooled</strain>
    </source>
</reference>
<keyword evidence="3" id="KW-1185">Reference proteome</keyword>
<organism evidence="2 3">
    <name type="scientific">Frankliniella fusca</name>
    <dbReference type="NCBI Taxonomy" id="407009"/>
    <lineage>
        <taxon>Eukaryota</taxon>
        <taxon>Metazoa</taxon>
        <taxon>Ecdysozoa</taxon>
        <taxon>Arthropoda</taxon>
        <taxon>Hexapoda</taxon>
        <taxon>Insecta</taxon>
        <taxon>Pterygota</taxon>
        <taxon>Neoptera</taxon>
        <taxon>Paraneoptera</taxon>
        <taxon>Thysanoptera</taxon>
        <taxon>Terebrantia</taxon>
        <taxon>Thripoidea</taxon>
        <taxon>Thripidae</taxon>
        <taxon>Frankliniella</taxon>
    </lineage>
</organism>
<gene>
    <name evidence="2" type="ORF">KUF71_013026</name>
</gene>